<gene>
    <name evidence="1" type="ORF">LCGC14_2598620</name>
</gene>
<comment type="caution">
    <text evidence="1">The sequence shown here is derived from an EMBL/GenBank/DDBJ whole genome shotgun (WGS) entry which is preliminary data.</text>
</comment>
<proteinExistence type="predicted"/>
<reference evidence="1" key="1">
    <citation type="journal article" date="2015" name="Nature">
        <title>Complex archaea that bridge the gap between prokaryotes and eukaryotes.</title>
        <authorList>
            <person name="Spang A."/>
            <person name="Saw J.H."/>
            <person name="Jorgensen S.L."/>
            <person name="Zaremba-Niedzwiedzka K."/>
            <person name="Martijn J."/>
            <person name="Lind A.E."/>
            <person name="van Eijk R."/>
            <person name="Schleper C."/>
            <person name="Guy L."/>
            <person name="Ettema T.J."/>
        </authorList>
    </citation>
    <scope>NUCLEOTIDE SEQUENCE</scope>
</reference>
<accession>A0A0F9A9F9</accession>
<protein>
    <submittedName>
        <fullName evidence="1">Uncharacterized protein</fullName>
    </submittedName>
</protein>
<dbReference type="EMBL" id="LAZR01043817">
    <property type="protein sequence ID" value="KKL06179.1"/>
    <property type="molecule type" value="Genomic_DNA"/>
</dbReference>
<dbReference type="AlphaFoldDB" id="A0A0F9A9F9"/>
<sequence length="202" mass="21468">MAFQPVPDVAEIVIEFLGNTVVSKNVLHAEKPGGYNLADLQVLADIVDGNVGAAWLDEMAIAYSYVQTLVRGLAFPNDQEATQNVSAGPGRTVSAALPGNATFAVKKTSGFTGRSARGRLYWIGLAASQLSTNENILDPGAVIAIVGNLSSMRGSIATTVWTPVIVSRFEDKVKRPFGVTFPWTGESAVDSEVDSMRPRLLS</sequence>
<evidence type="ECO:0000313" key="1">
    <source>
        <dbReference type="EMBL" id="KKL06179.1"/>
    </source>
</evidence>
<name>A0A0F9A9F9_9ZZZZ</name>
<organism evidence="1">
    <name type="scientific">marine sediment metagenome</name>
    <dbReference type="NCBI Taxonomy" id="412755"/>
    <lineage>
        <taxon>unclassified sequences</taxon>
        <taxon>metagenomes</taxon>
        <taxon>ecological metagenomes</taxon>
    </lineage>
</organism>